<dbReference type="Pfam" id="PF12927">
    <property type="entry name" value="DUF3835"/>
    <property type="match status" value="1"/>
</dbReference>
<dbReference type="InterPro" id="IPR009053">
    <property type="entry name" value="Prefoldin"/>
</dbReference>
<dbReference type="Proteomes" id="UP000189911">
    <property type="component" value="Chromosome B"/>
</dbReference>
<protein>
    <submittedName>
        <fullName evidence="4">LANO_0B02894g1_1</fullName>
    </submittedName>
</protein>
<dbReference type="GO" id="GO:1990115">
    <property type="term" value="P:RNA polymerase III assembly"/>
    <property type="evidence" value="ECO:0007669"/>
    <property type="project" value="TreeGrafter"/>
</dbReference>
<feature type="region of interest" description="Disordered" evidence="2">
    <location>
        <begin position="597"/>
        <end position="642"/>
    </location>
</feature>
<feature type="region of interest" description="Disordered" evidence="2">
    <location>
        <begin position="726"/>
        <end position="750"/>
    </location>
</feature>
<dbReference type="GO" id="GO:0005737">
    <property type="term" value="C:cytoplasm"/>
    <property type="evidence" value="ECO:0007669"/>
    <property type="project" value="TreeGrafter"/>
</dbReference>
<feature type="region of interest" description="Disordered" evidence="2">
    <location>
        <begin position="119"/>
        <end position="140"/>
    </location>
</feature>
<feature type="compositionally biased region" description="Basic and acidic residues" evidence="2">
    <location>
        <begin position="485"/>
        <end position="497"/>
    </location>
</feature>
<dbReference type="InterPro" id="IPR011599">
    <property type="entry name" value="PFD_alpha_archaea"/>
</dbReference>
<gene>
    <name evidence="4" type="ORF">LANO_0B02894G</name>
</gene>
<feature type="compositionally biased region" description="Basic and acidic residues" evidence="2">
    <location>
        <begin position="539"/>
        <end position="555"/>
    </location>
</feature>
<dbReference type="GO" id="GO:0016272">
    <property type="term" value="C:prefoldin complex"/>
    <property type="evidence" value="ECO:0007669"/>
    <property type="project" value="InterPro"/>
</dbReference>
<feature type="compositionally biased region" description="Polar residues" evidence="2">
    <location>
        <begin position="726"/>
        <end position="743"/>
    </location>
</feature>
<feature type="compositionally biased region" description="Basic and acidic residues" evidence="2">
    <location>
        <begin position="453"/>
        <end position="463"/>
    </location>
</feature>
<feature type="region of interest" description="Disordered" evidence="2">
    <location>
        <begin position="453"/>
        <end position="560"/>
    </location>
</feature>
<sequence>MDSLIEIVTRTITNLGNKQSFLEDQRKHYSTLKSHLVTYKPSASQDESQEKGLVLGEIIISSKIYLNIGYEYYVEKSQQEALQFVTDKIRLIEEATLQFKAKTIEANETLKNLKQAQQLEQKEDIQSEAKDPIPTAENDEGLPFMEIREDLDDDGNIVTSTVNPTSAREELLAKPQYSNAIKDSSVGTEPQQRFEEINDDANLQPKLAAPVSPQNHINGDVANNAREKEDLKATEVTQLSPAQDSATIPAIKEVDARNLQVGNNVRHAIDPNDIYTFDDIVQQLEEQDDIEDGDLDDENIQYDFDSYQSKGHSDDDEGENATDYYESDDYEEYEDSSVSSIVPDVARSQFLSQINALRSKKLEQLGPVERTKPILKANKKTDEPTKKKVGFASELDVWEVENVKQETKANTYTGASHPEALAPISALDNEEFDPDLFAKLIGAKDSDEIHEKYEQEKVEEPVKRKPKVSRFKKDVTTSRGSAVTVEDKLDEGPRTGEKSNTVTSDVLERNPTVTGNVHEKPHEVTSNIPGRDSNTTIDIQERESGFPTDIQERKSASISPIHEVTERLAASSLHDNDATRELGGKMKKEQSLFKKNLRSLKRPSSAPARKTPTIFPEAPNPEADPVESESSRPAQFQKPQFDKSDAKAFPAEIAAIVSQSGAEVVQNPNVDFQGLGENMDDMVRAYILGLYNGDVDDPGTVLENLEDFKKYNKEAEDLQGEISTFLSENPGATSQGDVSTTAASDPAGPITTDVVEKEVPTPMDYDGEEMMLDSEALHYDIAVEYQRLRQKMISAQGNIEKSPEELQLEPIDEYGNPIKTSRFKSAKLQFAKP</sequence>
<comment type="similarity">
    <text evidence="1">Belongs to the prefoldin subunit alpha family.</text>
</comment>
<reference evidence="5" key="1">
    <citation type="submission" date="2016-03" db="EMBL/GenBank/DDBJ databases">
        <authorList>
            <person name="Devillers Hugo."/>
        </authorList>
    </citation>
    <scope>NUCLEOTIDE SEQUENCE [LARGE SCALE GENOMIC DNA]</scope>
</reference>
<dbReference type="PANTHER" id="PTHR12674">
    <property type="entry name" value="PREFOLDIN SUBUNIT 5"/>
    <property type="match status" value="1"/>
</dbReference>
<dbReference type="EMBL" id="LT598450">
    <property type="protein sequence ID" value="SCU81383.1"/>
    <property type="molecule type" value="Genomic_DNA"/>
</dbReference>
<dbReference type="GO" id="GO:1990114">
    <property type="term" value="P:RNA polymerase II core complex assembly"/>
    <property type="evidence" value="ECO:0007669"/>
    <property type="project" value="TreeGrafter"/>
</dbReference>
<keyword evidence="5" id="KW-1185">Reference proteome</keyword>
<dbReference type="GO" id="GO:0051082">
    <property type="term" value="F:unfolded protein binding"/>
    <property type="evidence" value="ECO:0007669"/>
    <property type="project" value="InterPro"/>
</dbReference>
<dbReference type="GO" id="GO:1990113">
    <property type="term" value="P:RNA polymerase I assembly"/>
    <property type="evidence" value="ECO:0007669"/>
    <property type="project" value="TreeGrafter"/>
</dbReference>
<feature type="compositionally biased region" description="Polar residues" evidence="2">
    <location>
        <begin position="524"/>
        <end position="538"/>
    </location>
</feature>
<feature type="compositionally biased region" description="Basic and acidic residues" evidence="2">
    <location>
        <begin position="120"/>
        <end position="131"/>
    </location>
</feature>
<dbReference type="InterPro" id="IPR024325">
    <property type="entry name" value="DUF3835"/>
</dbReference>
<dbReference type="PANTHER" id="PTHR12674:SF2">
    <property type="entry name" value="PREFOLDIN SUBUNIT 5"/>
    <property type="match status" value="1"/>
</dbReference>
<proteinExistence type="inferred from homology"/>
<evidence type="ECO:0000256" key="1">
    <source>
        <dbReference type="ARBA" id="ARBA00010048"/>
    </source>
</evidence>
<dbReference type="InterPro" id="IPR004127">
    <property type="entry name" value="Prefoldin_subunit_alpha"/>
</dbReference>
<evidence type="ECO:0000313" key="4">
    <source>
        <dbReference type="EMBL" id="SCU81383.1"/>
    </source>
</evidence>
<name>A0A1G4IWL8_9SACH</name>
<dbReference type="AlphaFoldDB" id="A0A1G4IWL8"/>
<evidence type="ECO:0000256" key="2">
    <source>
        <dbReference type="SAM" id="MobiDB-lite"/>
    </source>
</evidence>
<dbReference type="GO" id="GO:0006457">
    <property type="term" value="P:protein folding"/>
    <property type="evidence" value="ECO:0007669"/>
    <property type="project" value="InterPro"/>
</dbReference>
<dbReference type="OrthoDB" id="21413at2759"/>
<dbReference type="Pfam" id="PF02996">
    <property type="entry name" value="Prefoldin"/>
    <property type="match status" value="1"/>
</dbReference>
<dbReference type="Gene3D" id="1.10.287.370">
    <property type="match status" value="1"/>
</dbReference>
<evidence type="ECO:0000313" key="5">
    <source>
        <dbReference type="Proteomes" id="UP000189911"/>
    </source>
</evidence>
<evidence type="ECO:0000259" key="3">
    <source>
        <dbReference type="Pfam" id="PF12927"/>
    </source>
</evidence>
<feature type="domain" description="DUF3835" evidence="3">
    <location>
        <begin position="750"/>
        <end position="828"/>
    </location>
</feature>
<dbReference type="SUPFAM" id="SSF46579">
    <property type="entry name" value="Prefoldin"/>
    <property type="match status" value="1"/>
</dbReference>
<accession>A0A1G4IWL8</accession>
<organism evidence="4 5">
    <name type="scientific">Lachancea nothofagi CBS 11611</name>
    <dbReference type="NCBI Taxonomy" id="1266666"/>
    <lineage>
        <taxon>Eukaryota</taxon>
        <taxon>Fungi</taxon>
        <taxon>Dikarya</taxon>
        <taxon>Ascomycota</taxon>
        <taxon>Saccharomycotina</taxon>
        <taxon>Saccharomycetes</taxon>
        <taxon>Saccharomycetales</taxon>
        <taxon>Saccharomycetaceae</taxon>
        <taxon>Lachancea</taxon>
    </lineage>
</organism>